<dbReference type="AlphaFoldDB" id="A0A1I7KJF8"/>
<dbReference type="OrthoDB" id="2381845at2"/>
<sequence length="83" mass="9758">MEEVRKIEVCVRNLPLGSQRVWEETAGRFPQVRLRRWACLGLCEICVRRPFVLINDQEVLQAQDAETLWEVVRRRIEAGVQLP</sequence>
<keyword evidence="2" id="KW-1185">Reference proteome</keyword>
<dbReference type="Pfam" id="PF07293">
    <property type="entry name" value="DUF1450"/>
    <property type="match status" value="1"/>
</dbReference>
<name>A0A1I7KJF8_9BACL</name>
<organism evidence="1 2">
    <name type="scientific">Alicyclobacillus macrosporangiidus</name>
    <dbReference type="NCBI Taxonomy" id="392015"/>
    <lineage>
        <taxon>Bacteria</taxon>
        <taxon>Bacillati</taxon>
        <taxon>Bacillota</taxon>
        <taxon>Bacilli</taxon>
        <taxon>Bacillales</taxon>
        <taxon>Alicyclobacillaceae</taxon>
        <taxon>Alicyclobacillus</taxon>
    </lineage>
</organism>
<dbReference type="Proteomes" id="UP000183508">
    <property type="component" value="Unassembled WGS sequence"/>
</dbReference>
<dbReference type="STRING" id="392015.SAMN05421543_11667"/>
<reference evidence="2" key="1">
    <citation type="submission" date="2016-10" db="EMBL/GenBank/DDBJ databases">
        <authorList>
            <person name="Varghese N."/>
        </authorList>
    </citation>
    <scope>NUCLEOTIDE SEQUENCE [LARGE SCALE GENOMIC DNA]</scope>
    <source>
        <strain evidence="2">DSM 17980</strain>
    </source>
</reference>
<dbReference type="RefSeq" id="WP_074954319.1">
    <property type="nucleotide sequence ID" value="NZ_FPBV01000016.1"/>
</dbReference>
<evidence type="ECO:0000313" key="2">
    <source>
        <dbReference type="Proteomes" id="UP000183508"/>
    </source>
</evidence>
<dbReference type="EMBL" id="FPBV01000016">
    <property type="protein sequence ID" value="SFU97575.1"/>
    <property type="molecule type" value="Genomic_DNA"/>
</dbReference>
<gene>
    <name evidence="1" type="ORF">SAMN05421543_11667</name>
</gene>
<dbReference type="InterPro" id="IPR009910">
    <property type="entry name" value="DUF1450"/>
</dbReference>
<accession>A0A1I7KJF8</accession>
<proteinExistence type="predicted"/>
<evidence type="ECO:0000313" key="1">
    <source>
        <dbReference type="EMBL" id="SFU97575.1"/>
    </source>
</evidence>
<protein>
    <submittedName>
        <fullName evidence="1">Uncharacterized protein YuzB, UPF0349 family</fullName>
    </submittedName>
</protein>